<name>A0A1A8XFC9_9PROT</name>
<dbReference type="Gene3D" id="1.10.10.60">
    <property type="entry name" value="Homeodomain-like"/>
    <property type="match status" value="1"/>
</dbReference>
<dbReference type="InterPro" id="IPR001647">
    <property type="entry name" value="HTH_TetR"/>
</dbReference>
<gene>
    <name evidence="6" type="ORF">ACCAA_10030</name>
</gene>
<dbReference type="STRING" id="1860102.ACCAA_10030"/>
<dbReference type="PROSITE" id="PS50977">
    <property type="entry name" value="HTH_TETR_2"/>
    <property type="match status" value="1"/>
</dbReference>
<feature type="domain" description="HTH tetR-type" evidence="5">
    <location>
        <begin position="20"/>
        <end position="80"/>
    </location>
</feature>
<dbReference type="SUPFAM" id="SSF48498">
    <property type="entry name" value="Tetracyclin repressor-like, C-terminal domain"/>
    <property type="match status" value="1"/>
</dbReference>
<dbReference type="InterPro" id="IPR036271">
    <property type="entry name" value="Tet_transcr_reg_TetR-rel_C_sf"/>
</dbReference>
<reference evidence="6 7" key="1">
    <citation type="submission" date="2016-06" db="EMBL/GenBank/DDBJ databases">
        <authorList>
            <person name="Kjaerup R.B."/>
            <person name="Dalgaard T.S."/>
            <person name="Juul-Madsen H.R."/>
        </authorList>
    </citation>
    <scope>NUCLEOTIDE SEQUENCE [LARGE SCALE GENOMIC DNA]</scope>
    <source>
        <strain evidence="6">3</strain>
    </source>
</reference>
<keyword evidence="1" id="KW-0805">Transcription regulation</keyword>
<dbReference type="AlphaFoldDB" id="A0A1A8XFC9"/>
<dbReference type="GO" id="GO:0003677">
    <property type="term" value="F:DNA binding"/>
    <property type="evidence" value="ECO:0007669"/>
    <property type="project" value="UniProtKB-UniRule"/>
</dbReference>
<dbReference type="RefSeq" id="WP_186405224.1">
    <property type="nucleotide sequence ID" value="NZ_FLQX01000001.1"/>
</dbReference>
<evidence type="ECO:0000259" key="5">
    <source>
        <dbReference type="PROSITE" id="PS50977"/>
    </source>
</evidence>
<protein>
    <submittedName>
        <fullName evidence="6">Putative transcriptional regulator</fullName>
    </submittedName>
</protein>
<dbReference type="Pfam" id="PF00440">
    <property type="entry name" value="TetR_N"/>
    <property type="match status" value="1"/>
</dbReference>
<dbReference type="InterPro" id="IPR011075">
    <property type="entry name" value="TetR_C"/>
</dbReference>
<sequence length="212" mass="22904">MRSTVSATPTHTHTMARCREFDSDEALDQALNAFWLKGYAATSMTDLLAAMGLSKSSFYDCFGSKREVLLAALSRYSARELAETRCHFNAAGPVAPLLAAWISHGIDPEARRPSERCGCLMVNVAVELAPHDPEIEARVRQHIDSLAALLAEVLMRAQCERSISAARNPAQAADALLNLIAGLQVLAKGGVEGARLAAIADAHLDCLLEHRR</sequence>
<dbReference type="Gene3D" id="1.10.357.10">
    <property type="entry name" value="Tetracycline Repressor, domain 2"/>
    <property type="match status" value="1"/>
</dbReference>
<dbReference type="PANTHER" id="PTHR47506:SF10">
    <property type="entry name" value="TRANSCRIPTIONAL REGULATORY PROTEIN"/>
    <property type="match status" value="1"/>
</dbReference>
<keyword evidence="3" id="KW-0804">Transcription</keyword>
<dbReference type="InterPro" id="IPR009057">
    <property type="entry name" value="Homeodomain-like_sf"/>
</dbReference>
<dbReference type="Proteomes" id="UP000199169">
    <property type="component" value="Unassembled WGS sequence"/>
</dbReference>
<evidence type="ECO:0000256" key="3">
    <source>
        <dbReference type="ARBA" id="ARBA00023163"/>
    </source>
</evidence>
<dbReference type="EMBL" id="FLQX01000001">
    <property type="protein sequence ID" value="SBT03077.1"/>
    <property type="molecule type" value="Genomic_DNA"/>
</dbReference>
<keyword evidence="2 4" id="KW-0238">DNA-binding</keyword>
<evidence type="ECO:0000256" key="4">
    <source>
        <dbReference type="PROSITE-ProRule" id="PRU00335"/>
    </source>
</evidence>
<accession>A0A1A8XFC9</accession>
<dbReference type="SUPFAM" id="SSF46689">
    <property type="entry name" value="Homeodomain-like"/>
    <property type="match status" value="1"/>
</dbReference>
<evidence type="ECO:0000313" key="6">
    <source>
        <dbReference type="EMBL" id="SBT03077.1"/>
    </source>
</evidence>
<evidence type="ECO:0000256" key="1">
    <source>
        <dbReference type="ARBA" id="ARBA00023015"/>
    </source>
</evidence>
<organism evidence="6 7">
    <name type="scientific">Candidatus Accumulibacter aalborgensis</name>
    <dbReference type="NCBI Taxonomy" id="1860102"/>
    <lineage>
        <taxon>Bacteria</taxon>
        <taxon>Pseudomonadati</taxon>
        <taxon>Pseudomonadota</taxon>
        <taxon>Betaproteobacteria</taxon>
        <taxon>Candidatus Accumulibacter</taxon>
    </lineage>
</organism>
<evidence type="ECO:0000256" key="2">
    <source>
        <dbReference type="ARBA" id="ARBA00023125"/>
    </source>
</evidence>
<dbReference type="Pfam" id="PF16925">
    <property type="entry name" value="TetR_C_13"/>
    <property type="match status" value="1"/>
</dbReference>
<keyword evidence="7" id="KW-1185">Reference proteome</keyword>
<feature type="DNA-binding region" description="H-T-H motif" evidence="4">
    <location>
        <begin position="43"/>
        <end position="62"/>
    </location>
</feature>
<evidence type="ECO:0000313" key="7">
    <source>
        <dbReference type="Proteomes" id="UP000199169"/>
    </source>
</evidence>
<proteinExistence type="predicted"/>
<dbReference type="PANTHER" id="PTHR47506">
    <property type="entry name" value="TRANSCRIPTIONAL REGULATORY PROTEIN"/>
    <property type="match status" value="1"/>
</dbReference>